<gene>
    <name evidence="1" type="ORF">G6N73_33215</name>
</gene>
<evidence type="ECO:0008006" key="3">
    <source>
        <dbReference type="Google" id="ProtNLM"/>
    </source>
</evidence>
<comment type="caution">
    <text evidence="1">The sequence shown here is derived from an EMBL/GenBank/DDBJ whole genome shotgun (WGS) entry which is preliminary data.</text>
</comment>
<protein>
    <recommendedName>
        <fullName evidence="3">Nucleotidyltransferase domain-containing protein</fullName>
    </recommendedName>
</protein>
<sequence>MFGSLARGDQAEGSDTDLLMINTDNETRHLSKGHASLFLYPWTQLRLDAGNGDLFVCHLVREAKALVDPEHYLSKLRAAFRFRSNYESEVKRATDLGWFLVRFGETLNPNLQAKRTLWCIRTILIARSAERREPVFAPQLLAQRTKSDAARDLLRGRHNPRDSAALSRSLRAFLEEETKTETFYQEADRITFGQRFAATSNRVALQTLDQEDKSRAGYL</sequence>
<dbReference type="InterPro" id="IPR043519">
    <property type="entry name" value="NT_sf"/>
</dbReference>
<dbReference type="Gene3D" id="3.30.460.10">
    <property type="entry name" value="Beta Polymerase, domain 2"/>
    <property type="match status" value="1"/>
</dbReference>
<proteinExistence type="predicted"/>
<keyword evidence="2" id="KW-1185">Reference proteome</keyword>
<dbReference type="SUPFAM" id="SSF81301">
    <property type="entry name" value="Nucleotidyltransferase"/>
    <property type="match status" value="1"/>
</dbReference>
<dbReference type="Proteomes" id="UP001642900">
    <property type="component" value="Unassembled WGS sequence"/>
</dbReference>
<evidence type="ECO:0000313" key="2">
    <source>
        <dbReference type="Proteomes" id="UP001642900"/>
    </source>
</evidence>
<reference evidence="1 2" key="1">
    <citation type="submission" date="2020-02" db="EMBL/GenBank/DDBJ databases">
        <title>Genome sequence of strain CCNWXJ40-4.</title>
        <authorList>
            <person name="Gao J."/>
            <person name="Sun J."/>
        </authorList>
    </citation>
    <scope>NUCLEOTIDE SEQUENCE [LARGE SCALE GENOMIC DNA]</scope>
    <source>
        <strain evidence="1 2">CCNWXJ 40-4</strain>
    </source>
</reference>
<dbReference type="EMBL" id="JAAKZF010000135">
    <property type="protein sequence ID" value="NGO55815.1"/>
    <property type="molecule type" value="Genomic_DNA"/>
</dbReference>
<evidence type="ECO:0000313" key="1">
    <source>
        <dbReference type="EMBL" id="NGO55815.1"/>
    </source>
</evidence>
<dbReference type="AlphaFoldDB" id="A0A6G4WLX5"/>
<accession>A0A6G4WLX5</accession>
<organism evidence="1 2">
    <name type="scientific">Allomesorhizobium camelthorni</name>
    <dbReference type="NCBI Taxonomy" id="475069"/>
    <lineage>
        <taxon>Bacteria</taxon>
        <taxon>Pseudomonadati</taxon>
        <taxon>Pseudomonadota</taxon>
        <taxon>Alphaproteobacteria</taxon>
        <taxon>Hyphomicrobiales</taxon>
        <taxon>Phyllobacteriaceae</taxon>
        <taxon>Allomesorhizobium</taxon>
    </lineage>
</organism>
<name>A0A6G4WLX5_9HYPH</name>